<dbReference type="PANTHER" id="PTHR24413">
    <property type="entry name" value="SPECKLE-TYPE POZ PROTEIN"/>
    <property type="match status" value="1"/>
</dbReference>
<organism evidence="2 3">
    <name type="scientific">Funneliformis mosseae</name>
    <name type="common">Endomycorrhizal fungus</name>
    <name type="synonym">Glomus mosseae</name>
    <dbReference type="NCBI Taxonomy" id="27381"/>
    <lineage>
        <taxon>Eukaryota</taxon>
        <taxon>Fungi</taxon>
        <taxon>Fungi incertae sedis</taxon>
        <taxon>Mucoromycota</taxon>
        <taxon>Glomeromycotina</taxon>
        <taxon>Glomeromycetes</taxon>
        <taxon>Glomerales</taxon>
        <taxon>Glomeraceae</taxon>
        <taxon>Funneliformis</taxon>
    </lineage>
</organism>
<feature type="domain" description="BTB" evidence="1">
    <location>
        <begin position="199"/>
        <end position="263"/>
    </location>
</feature>
<reference evidence="2" key="1">
    <citation type="submission" date="2021-06" db="EMBL/GenBank/DDBJ databases">
        <authorList>
            <person name="Kallberg Y."/>
            <person name="Tangrot J."/>
            <person name="Rosling A."/>
        </authorList>
    </citation>
    <scope>NUCLEOTIDE SEQUENCE</scope>
    <source>
        <strain evidence="2">87-6 pot B 2015</strain>
    </source>
</reference>
<proteinExistence type="predicted"/>
<dbReference type="PROSITE" id="PS50097">
    <property type="entry name" value="BTB"/>
    <property type="match status" value="1"/>
</dbReference>
<dbReference type="InterPro" id="IPR011333">
    <property type="entry name" value="SKP1/BTB/POZ_sf"/>
</dbReference>
<evidence type="ECO:0000313" key="3">
    <source>
        <dbReference type="Proteomes" id="UP000789375"/>
    </source>
</evidence>
<dbReference type="CDD" id="cd18186">
    <property type="entry name" value="BTB_POZ_ZBTB_KLHL-like"/>
    <property type="match status" value="1"/>
</dbReference>
<dbReference type="InterPro" id="IPR000210">
    <property type="entry name" value="BTB/POZ_dom"/>
</dbReference>
<dbReference type="Gene3D" id="3.30.710.10">
    <property type="entry name" value="Potassium Channel Kv1.1, Chain A"/>
    <property type="match status" value="1"/>
</dbReference>
<evidence type="ECO:0000259" key="1">
    <source>
        <dbReference type="PROSITE" id="PS50097"/>
    </source>
</evidence>
<comment type="caution">
    <text evidence="2">The sequence shown here is derived from an EMBL/GenBank/DDBJ whole genome shotgun (WGS) entry which is preliminary data.</text>
</comment>
<dbReference type="Proteomes" id="UP000789375">
    <property type="component" value="Unassembled WGS sequence"/>
</dbReference>
<dbReference type="AlphaFoldDB" id="A0A9N8VHY6"/>
<accession>A0A9N8VHY6</accession>
<dbReference type="SUPFAM" id="SSF54695">
    <property type="entry name" value="POZ domain"/>
    <property type="match status" value="1"/>
</dbReference>
<name>A0A9N8VHY6_FUNMO</name>
<keyword evidence="3" id="KW-1185">Reference proteome</keyword>
<evidence type="ECO:0000313" key="2">
    <source>
        <dbReference type="EMBL" id="CAG8455757.1"/>
    </source>
</evidence>
<sequence>MSTKENLPFVHTWVIKDFQHFYDKQNLLRFIISEPFNSPVSINSSNETNLEYTWRLIVDIENIREDISLFIVALQTDFERKKNANDRISAFEFKVFKNQYGNKNPVEELGTLNKISFIHKTRFGIKNAHGGKLCKINQLLPNNNTSIRTDIIIRAHIIEPERVQLNDFNDFNDFNDNNTNPPLLLSPSLEQFFNNPHFSDVIFTFDCGSELSASRLVLAAKSTYFMNMFSGAWLESNQSRIVIKGSKYEYYRELIYYFYNGSLGSGLDFDVLKGLFNEANMCQIEDLVRIVANRIVKMISNEIWHEILLMGWRFNNNDLKEGGLKYVYENWMNIKDTENMKFIIENLNVECMEELMAARFFGVGK</sequence>
<protein>
    <submittedName>
        <fullName evidence="2">7013_t:CDS:1</fullName>
    </submittedName>
</protein>
<dbReference type="Pfam" id="PF00651">
    <property type="entry name" value="BTB"/>
    <property type="match status" value="1"/>
</dbReference>
<dbReference type="SMART" id="SM00225">
    <property type="entry name" value="BTB"/>
    <property type="match status" value="1"/>
</dbReference>
<dbReference type="EMBL" id="CAJVPP010000207">
    <property type="protein sequence ID" value="CAG8455757.1"/>
    <property type="molecule type" value="Genomic_DNA"/>
</dbReference>
<gene>
    <name evidence="2" type="ORF">FMOSSE_LOCUS1778</name>
</gene>